<protein>
    <submittedName>
        <fullName evidence="1">Uncharacterized protein</fullName>
    </submittedName>
</protein>
<evidence type="ECO:0000313" key="1">
    <source>
        <dbReference type="EMBL" id="GAF89424.1"/>
    </source>
</evidence>
<feature type="non-terminal residue" evidence="1">
    <location>
        <position position="1"/>
    </location>
</feature>
<dbReference type="AlphaFoldDB" id="X0T8A3"/>
<proteinExistence type="predicted"/>
<gene>
    <name evidence="1" type="ORF">S01H1_31308</name>
</gene>
<dbReference type="EMBL" id="BARS01019307">
    <property type="protein sequence ID" value="GAF89424.1"/>
    <property type="molecule type" value="Genomic_DNA"/>
</dbReference>
<comment type="caution">
    <text evidence="1">The sequence shown here is derived from an EMBL/GenBank/DDBJ whole genome shotgun (WGS) entry which is preliminary data.</text>
</comment>
<accession>X0T8A3</accession>
<sequence>LRQKNAHQKRNDHEKNENHVRIRAESITRAGLFCKTLDDLTGLSAACSSLIAIQLDRLSAAAVLE</sequence>
<organism evidence="1">
    <name type="scientific">marine sediment metagenome</name>
    <dbReference type="NCBI Taxonomy" id="412755"/>
    <lineage>
        <taxon>unclassified sequences</taxon>
        <taxon>metagenomes</taxon>
        <taxon>ecological metagenomes</taxon>
    </lineage>
</organism>
<reference evidence="1" key="1">
    <citation type="journal article" date="2014" name="Front. Microbiol.">
        <title>High frequency of phylogenetically diverse reductive dehalogenase-homologous genes in deep subseafloor sedimentary metagenomes.</title>
        <authorList>
            <person name="Kawai M."/>
            <person name="Futagami T."/>
            <person name="Toyoda A."/>
            <person name="Takaki Y."/>
            <person name="Nishi S."/>
            <person name="Hori S."/>
            <person name="Arai W."/>
            <person name="Tsubouchi T."/>
            <person name="Morono Y."/>
            <person name="Uchiyama I."/>
            <person name="Ito T."/>
            <person name="Fujiyama A."/>
            <person name="Inagaki F."/>
            <person name="Takami H."/>
        </authorList>
    </citation>
    <scope>NUCLEOTIDE SEQUENCE</scope>
    <source>
        <strain evidence="1">Expedition CK06-06</strain>
    </source>
</reference>
<name>X0T8A3_9ZZZZ</name>